<reference evidence="2" key="1">
    <citation type="journal article" date="2019" name="Int. J. Syst. Evol. Microbiol.">
        <title>The Global Catalogue of Microorganisms (GCM) 10K type strain sequencing project: providing services to taxonomists for standard genome sequencing and annotation.</title>
        <authorList>
            <consortium name="The Broad Institute Genomics Platform"/>
            <consortium name="The Broad Institute Genome Sequencing Center for Infectious Disease"/>
            <person name="Wu L."/>
            <person name="Ma J."/>
        </authorList>
    </citation>
    <scope>NUCLEOTIDE SEQUENCE [LARGE SCALE GENOMIC DNA]</scope>
    <source>
        <strain evidence="2">JCM 16908</strain>
    </source>
</reference>
<dbReference type="InterPro" id="IPR023393">
    <property type="entry name" value="START-like_dom_sf"/>
</dbReference>
<evidence type="ECO:0000313" key="1">
    <source>
        <dbReference type="EMBL" id="GAA3800628.1"/>
    </source>
</evidence>
<dbReference type="CDD" id="cd07814">
    <property type="entry name" value="SRPBCC_CalC_Aha1-like"/>
    <property type="match status" value="1"/>
</dbReference>
<keyword evidence="2" id="KW-1185">Reference proteome</keyword>
<dbReference type="SUPFAM" id="SSF55961">
    <property type="entry name" value="Bet v1-like"/>
    <property type="match status" value="1"/>
</dbReference>
<evidence type="ECO:0008006" key="3">
    <source>
        <dbReference type="Google" id="ProtNLM"/>
    </source>
</evidence>
<comment type="caution">
    <text evidence="1">The sequence shown here is derived from an EMBL/GenBank/DDBJ whole genome shotgun (WGS) entry which is preliminary data.</text>
</comment>
<dbReference type="EMBL" id="BAAAZR010000002">
    <property type="protein sequence ID" value="GAA3800628.1"/>
    <property type="molecule type" value="Genomic_DNA"/>
</dbReference>
<sequence>MADSGEGPRIEVTIAAPVETVWQALRDPRLIRRWHGWDFDGLDEEVQSIYLTGVTEDATAHVLEVGGSDRFSLHSSGEGTVVRLTRAPIGTFPEWDAYYDDITEGWYTFLHQLRFGLERHGLAERRTVFIEGTLEEPGVLVDALGLREVATLPPGSPYKAETAAGGELSGQVWASSPYQLLLTVEQFGDGLAVLAQQPHAAHRPEGGVLAVLTTYGLDDPAFTKVESRWTAWWERHRVVPDDDVIDPGTPPA</sequence>
<organism evidence="1 2">
    <name type="scientific">Sphaerisporangium flaviroseum</name>
    <dbReference type="NCBI Taxonomy" id="509199"/>
    <lineage>
        <taxon>Bacteria</taxon>
        <taxon>Bacillati</taxon>
        <taxon>Actinomycetota</taxon>
        <taxon>Actinomycetes</taxon>
        <taxon>Streptosporangiales</taxon>
        <taxon>Streptosporangiaceae</taxon>
        <taxon>Sphaerisporangium</taxon>
    </lineage>
</organism>
<dbReference type="Proteomes" id="UP001500888">
    <property type="component" value="Unassembled WGS sequence"/>
</dbReference>
<proteinExistence type="predicted"/>
<accession>A0ABP7HWV4</accession>
<dbReference type="RefSeq" id="WP_344937091.1">
    <property type="nucleotide sequence ID" value="NZ_BAAAZR010000002.1"/>
</dbReference>
<dbReference type="Gene3D" id="3.30.530.20">
    <property type="match status" value="1"/>
</dbReference>
<gene>
    <name evidence="1" type="ORF">GCM10022226_20290</name>
</gene>
<protein>
    <recommendedName>
        <fullName evidence="3">SRPBCC domain-containing protein</fullName>
    </recommendedName>
</protein>
<name>A0ABP7HWV4_9ACTN</name>
<evidence type="ECO:0000313" key="2">
    <source>
        <dbReference type="Proteomes" id="UP001500888"/>
    </source>
</evidence>